<evidence type="ECO:0000313" key="2">
    <source>
        <dbReference type="EMBL" id="KAK9807814.1"/>
    </source>
</evidence>
<feature type="compositionally biased region" description="Low complexity" evidence="1">
    <location>
        <begin position="205"/>
        <end position="216"/>
    </location>
</feature>
<protein>
    <submittedName>
        <fullName evidence="2">Uncharacterized protein</fullName>
    </submittedName>
</protein>
<comment type="caution">
    <text evidence="2">The sequence shown here is derived from an EMBL/GenBank/DDBJ whole genome shotgun (WGS) entry which is preliminary data.</text>
</comment>
<feature type="region of interest" description="Disordered" evidence="1">
    <location>
        <begin position="1"/>
        <end position="48"/>
    </location>
</feature>
<evidence type="ECO:0000256" key="1">
    <source>
        <dbReference type="SAM" id="MobiDB-lite"/>
    </source>
</evidence>
<sequence length="366" mass="38777">MASQPQPDVQSDEKEEQPELAEEEQLEHAEVPSRKRRRGAQQKLTAEQTASIQALFNKDPNATSKAHGKDKLLSLNPGSEIAILIRSANGKTVWMDGRGHFLNDDRVLAAVGDGFAAALALGQQLLDDHQLSFAQPERRRYGTVEASDAELEADGYDYEEGDIFDDEEGEEGQGLGFDELPPRTAGARSTAPNLPEGSEPVEHTGASSSAAAGARASSHLDGMVRAAEQTAGRLLPPFISISGGSSGAPASVSRPFTSMSGSSMDVPASHSQAFHVLGSGAARPQLPAVFTSGAAQDPNCAMADVDKFRSTRLPGMQPEPLRQSQGRLDMCAPSQGCGLPAPFETYRLVPELPKPSRLLVLAGEGR</sequence>
<organism evidence="2 3">
    <name type="scientific">[Myrmecia] bisecta</name>
    <dbReference type="NCBI Taxonomy" id="41462"/>
    <lineage>
        <taxon>Eukaryota</taxon>
        <taxon>Viridiplantae</taxon>
        <taxon>Chlorophyta</taxon>
        <taxon>core chlorophytes</taxon>
        <taxon>Trebouxiophyceae</taxon>
        <taxon>Trebouxiales</taxon>
        <taxon>Trebouxiaceae</taxon>
        <taxon>Myrmecia</taxon>
    </lineage>
</organism>
<dbReference type="Proteomes" id="UP001489004">
    <property type="component" value="Unassembled WGS sequence"/>
</dbReference>
<accession>A0AAW1PHZ7</accession>
<name>A0AAW1PHZ7_9CHLO</name>
<evidence type="ECO:0000313" key="3">
    <source>
        <dbReference type="Proteomes" id="UP001489004"/>
    </source>
</evidence>
<gene>
    <name evidence="2" type="ORF">WJX72_010113</name>
</gene>
<proteinExistence type="predicted"/>
<dbReference type="EMBL" id="JALJOR010000012">
    <property type="protein sequence ID" value="KAK9807814.1"/>
    <property type="molecule type" value="Genomic_DNA"/>
</dbReference>
<dbReference type="AlphaFoldDB" id="A0AAW1PHZ7"/>
<feature type="region of interest" description="Disordered" evidence="1">
    <location>
        <begin position="164"/>
        <end position="216"/>
    </location>
</feature>
<feature type="compositionally biased region" description="Acidic residues" evidence="1">
    <location>
        <begin position="13"/>
        <end position="25"/>
    </location>
</feature>
<reference evidence="2 3" key="1">
    <citation type="journal article" date="2024" name="Nat. Commun.">
        <title>Phylogenomics reveals the evolutionary origins of lichenization in chlorophyte algae.</title>
        <authorList>
            <person name="Puginier C."/>
            <person name="Libourel C."/>
            <person name="Otte J."/>
            <person name="Skaloud P."/>
            <person name="Haon M."/>
            <person name="Grisel S."/>
            <person name="Petersen M."/>
            <person name="Berrin J.G."/>
            <person name="Delaux P.M."/>
            <person name="Dal Grande F."/>
            <person name="Keller J."/>
        </authorList>
    </citation>
    <scope>NUCLEOTIDE SEQUENCE [LARGE SCALE GENOMIC DNA]</scope>
    <source>
        <strain evidence="2 3">SAG 2043</strain>
    </source>
</reference>
<keyword evidence="3" id="KW-1185">Reference proteome</keyword>